<dbReference type="GO" id="GO:0016857">
    <property type="term" value="F:racemase and epimerase activity, acting on carbohydrates and derivatives"/>
    <property type="evidence" value="ECO:0007669"/>
    <property type="project" value="InterPro"/>
</dbReference>
<dbReference type="InterPro" id="IPR013785">
    <property type="entry name" value="Aldolase_TIM"/>
</dbReference>
<organism evidence="3 4">
    <name type="scientific">Malacoplasma iowae DK-CPA</name>
    <dbReference type="NCBI Taxonomy" id="1394179"/>
    <lineage>
        <taxon>Bacteria</taxon>
        <taxon>Bacillati</taxon>
        <taxon>Mycoplasmatota</taxon>
        <taxon>Mycoplasmoidales</taxon>
        <taxon>Mycoplasmoidaceae</taxon>
        <taxon>Malacoplasma</taxon>
    </lineage>
</organism>
<dbReference type="Gene3D" id="3.20.20.70">
    <property type="entry name" value="Aldolase class I"/>
    <property type="match status" value="1"/>
</dbReference>
<dbReference type="NCBIfam" id="NF004076">
    <property type="entry name" value="PRK05581.1-4"/>
    <property type="match status" value="1"/>
</dbReference>
<dbReference type="PANTHER" id="PTHR11749">
    <property type="entry name" value="RIBULOSE-5-PHOSPHATE-3-EPIMERASE"/>
    <property type="match status" value="1"/>
</dbReference>
<name>A0A084U313_MALIO</name>
<dbReference type="PROSITE" id="PS01085">
    <property type="entry name" value="RIBUL_P_3_EPIMER_1"/>
    <property type="match status" value="1"/>
</dbReference>
<evidence type="ECO:0000256" key="2">
    <source>
        <dbReference type="ARBA" id="ARBA00023235"/>
    </source>
</evidence>
<dbReference type="SUPFAM" id="SSF51366">
    <property type="entry name" value="Ribulose-phoshate binding barrel"/>
    <property type="match status" value="1"/>
</dbReference>
<dbReference type="EMBL" id="AWQU01000085">
    <property type="protein sequence ID" value="KFB07349.1"/>
    <property type="molecule type" value="Genomic_DNA"/>
</dbReference>
<protein>
    <submittedName>
        <fullName evidence="3">Ribulose-5-phosphate 3-epimerase</fullName>
    </submittedName>
</protein>
<comment type="caution">
    <text evidence="3">The sequence shown here is derived from an EMBL/GenBank/DDBJ whole genome shotgun (WGS) entry which is preliminary data.</text>
</comment>
<proteinExistence type="predicted"/>
<dbReference type="Pfam" id="PF00834">
    <property type="entry name" value="Ribul_P_3_epim"/>
    <property type="match status" value="1"/>
</dbReference>
<reference evidence="3 4" key="1">
    <citation type="journal article" date="2014" name="PLoS ONE">
        <title>Reduction of Hydrogen Peroxide Accumulation and Toxicity by a Catalase from Mycoplasma iowae.</title>
        <authorList>
            <person name="Pritchard R.E."/>
            <person name="Prassinos A.J."/>
            <person name="Osborne J.D."/>
            <person name="Raviv Z."/>
            <person name="Balish M.F."/>
        </authorList>
    </citation>
    <scope>NUCLEOTIDE SEQUENCE [LARGE SCALE GENOMIC DNA]</scope>
    <source>
        <strain evidence="3 4">DK-CPA</strain>
    </source>
</reference>
<keyword evidence="2" id="KW-0413">Isomerase</keyword>
<keyword evidence="1" id="KW-0479">Metal-binding</keyword>
<evidence type="ECO:0000313" key="4">
    <source>
        <dbReference type="Proteomes" id="UP000028523"/>
    </source>
</evidence>
<dbReference type="InterPro" id="IPR011060">
    <property type="entry name" value="RibuloseP-bd_barrel"/>
</dbReference>
<gene>
    <name evidence="3" type="primary">rpe</name>
    <name evidence="3" type="ORF">P271_181</name>
</gene>
<sequence>MKKIIEASILAFDRNYFKFKKTSKLMWNQKIKNIHYDVMDGNFVPNTAYNGERINLLKKIGFKISVHLMVCDVEKYVKKFVYKNIDYLTFHCEAVDKEKAVEIIKFIKGKNIKAGIAIKPETSIEDYIELIRMSDIITVMGVQPGFGGQKYIPETTNRLKELSKLKHEGCVIQLDGGVTTEIIKLTKEYVDSFVSGSFLVKTENKKEILDLVSS</sequence>
<dbReference type="CDD" id="cd00429">
    <property type="entry name" value="RPE"/>
    <property type="match status" value="1"/>
</dbReference>
<dbReference type="GeneID" id="96866314"/>
<evidence type="ECO:0000256" key="1">
    <source>
        <dbReference type="ARBA" id="ARBA00022723"/>
    </source>
</evidence>
<evidence type="ECO:0000313" key="3">
    <source>
        <dbReference type="EMBL" id="KFB07349.1"/>
    </source>
</evidence>
<dbReference type="InterPro" id="IPR000056">
    <property type="entry name" value="Ribul_P_3_epim-like"/>
</dbReference>
<keyword evidence="4" id="KW-1185">Reference proteome</keyword>
<dbReference type="RefSeq" id="WP_004024661.1">
    <property type="nucleotide sequence ID" value="NZ_AWQU01000085.1"/>
</dbReference>
<dbReference type="GO" id="GO:0046872">
    <property type="term" value="F:metal ion binding"/>
    <property type="evidence" value="ECO:0007669"/>
    <property type="project" value="UniProtKB-KW"/>
</dbReference>
<dbReference type="GO" id="GO:0005975">
    <property type="term" value="P:carbohydrate metabolic process"/>
    <property type="evidence" value="ECO:0007669"/>
    <property type="project" value="InterPro"/>
</dbReference>
<dbReference type="AlphaFoldDB" id="A0A084U313"/>
<dbReference type="Proteomes" id="UP000028523">
    <property type="component" value="Unassembled WGS sequence"/>
</dbReference>
<accession>A0A084U313</accession>